<dbReference type="AlphaFoldDB" id="A0A1D1W760"/>
<keyword evidence="2" id="KW-1185">Reference proteome</keyword>
<dbReference type="EMBL" id="BDGG01000018">
    <property type="protein sequence ID" value="GAV08733.1"/>
    <property type="molecule type" value="Genomic_DNA"/>
</dbReference>
<evidence type="ECO:0000313" key="1">
    <source>
        <dbReference type="EMBL" id="GAV08733.1"/>
    </source>
</evidence>
<protein>
    <submittedName>
        <fullName evidence="1">Uncharacterized protein</fullName>
    </submittedName>
</protein>
<name>A0A1D1W760_RAMVA</name>
<dbReference type="Proteomes" id="UP000186922">
    <property type="component" value="Unassembled WGS sequence"/>
</dbReference>
<proteinExistence type="predicted"/>
<evidence type="ECO:0000313" key="2">
    <source>
        <dbReference type="Proteomes" id="UP000186922"/>
    </source>
</evidence>
<feature type="non-terminal residue" evidence="1">
    <location>
        <position position="1"/>
    </location>
</feature>
<organism evidence="1 2">
    <name type="scientific">Ramazzottius varieornatus</name>
    <name type="common">Water bear</name>
    <name type="synonym">Tardigrade</name>
    <dbReference type="NCBI Taxonomy" id="947166"/>
    <lineage>
        <taxon>Eukaryota</taxon>
        <taxon>Metazoa</taxon>
        <taxon>Ecdysozoa</taxon>
        <taxon>Tardigrada</taxon>
        <taxon>Eutardigrada</taxon>
        <taxon>Parachela</taxon>
        <taxon>Hypsibioidea</taxon>
        <taxon>Ramazzottiidae</taxon>
        <taxon>Ramazzottius</taxon>
    </lineage>
</organism>
<accession>A0A1D1W760</accession>
<reference evidence="1 2" key="1">
    <citation type="journal article" date="2016" name="Nat. Commun.">
        <title>Extremotolerant tardigrade genome and improved radiotolerance of human cultured cells by tardigrade-unique protein.</title>
        <authorList>
            <person name="Hashimoto T."/>
            <person name="Horikawa D.D."/>
            <person name="Saito Y."/>
            <person name="Kuwahara H."/>
            <person name="Kozuka-Hata H."/>
            <person name="Shin-I T."/>
            <person name="Minakuchi Y."/>
            <person name="Ohishi K."/>
            <person name="Motoyama A."/>
            <person name="Aizu T."/>
            <person name="Enomoto A."/>
            <person name="Kondo K."/>
            <person name="Tanaka S."/>
            <person name="Hara Y."/>
            <person name="Koshikawa S."/>
            <person name="Sagara H."/>
            <person name="Miura T."/>
            <person name="Yokobori S."/>
            <person name="Miyagawa K."/>
            <person name="Suzuki Y."/>
            <person name="Kubo T."/>
            <person name="Oyama M."/>
            <person name="Kohara Y."/>
            <person name="Fujiyama A."/>
            <person name="Arakawa K."/>
            <person name="Katayama T."/>
            <person name="Toyoda A."/>
            <person name="Kunieda T."/>
        </authorList>
    </citation>
    <scope>NUCLEOTIDE SEQUENCE [LARGE SCALE GENOMIC DNA]</scope>
    <source>
        <strain evidence="1 2">YOKOZUNA-1</strain>
    </source>
</reference>
<sequence length="88" mass="9476">LIRSFGNGVISDLGITADVFWSECYAVLHGTSGIFPLGRKAFGLAATFGRHGRDKTEKNKEISGKLAAEHTAEQLAAEHTAYRNANRG</sequence>
<gene>
    <name evidence="1" type="primary">RvY_18387-1</name>
    <name evidence="1" type="synonym">RvY_18387.1</name>
    <name evidence="1" type="ORF">RvY_18387</name>
</gene>
<comment type="caution">
    <text evidence="1">The sequence shown here is derived from an EMBL/GenBank/DDBJ whole genome shotgun (WGS) entry which is preliminary data.</text>
</comment>